<reference evidence="3 4" key="1">
    <citation type="submission" date="2018-06" db="EMBL/GenBank/DDBJ databases">
        <title>Genomic Encyclopedia of Type Strains, Phase IV (KMG-IV): sequencing the most valuable type-strain genomes for metagenomic binning, comparative biology and taxonomic classification.</title>
        <authorList>
            <person name="Goeker M."/>
        </authorList>
    </citation>
    <scope>NUCLEOTIDE SEQUENCE [LARGE SCALE GENOMIC DNA]</scope>
    <source>
        <strain evidence="3 4">DSM 25532</strain>
    </source>
</reference>
<feature type="transmembrane region" description="Helical" evidence="2">
    <location>
        <begin position="12"/>
        <end position="33"/>
    </location>
</feature>
<keyword evidence="2" id="KW-1133">Transmembrane helix</keyword>
<protein>
    <submittedName>
        <fullName evidence="3">Uncharacterized protein</fullName>
    </submittedName>
</protein>
<keyword evidence="4" id="KW-1185">Reference proteome</keyword>
<dbReference type="Proteomes" id="UP000253426">
    <property type="component" value="Unassembled WGS sequence"/>
</dbReference>
<sequence length="307" mass="33646">MKNSARHPLKPGTLWPLLMISVAMNLAGLAWGLHQHLRSLEDEETRLSSPGLHTSAPRTTASQVVPSFPEKKISTSPTPVRKFHWSELEAQDFDTYIARLREVGCPEATIKSIVLGDLKTNSISRRAELERKILRSPDWSPPRGVSREAYLASQLRKLDRELELTAADLTNSTPDSDGQPAIAGTGVQGRPPVHYPAVMGDVTFQPATSSASEQTSGDSKPVSYVSPGVVETSPDALASIQEIQQNFVQDIGGPNQDVEDPQYESNWRTAQWKADQIFRARHGWAAHNDLVRAAALKAYEAARAANP</sequence>
<dbReference type="OrthoDB" id="196416at2"/>
<accession>A0A366HM19</accession>
<evidence type="ECO:0000256" key="2">
    <source>
        <dbReference type="SAM" id="Phobius"/>
    </source>
</evidence>
<proteinExistence type="predicted"/>
<name>A0A366HM19_9BACT</name>
<evidence type="ECO:0000313" key="4">
    <source>
        <dbReference type="Proteomes" id="UP000253426"/>
    </source>
</evidence>
<feature type="region of interest" description="Disordered" evidence="1">
    <location>
        <begin position="168"/>
        <end position="193"/>
    </location>
</feature>
<gene>
    <name evidence="3" type="ORF">DES53_10525</name>
</gene>
<feature type="compositionally biased region" description="Polar residues" evidence="1">
    <location>
        <begin position="47"/>
        <end position="64"/>
    </location>
</feature>
<organism evidence="3 4">
    <name type="scientific">Roseimicrobium gellanilyticum</name>
    <dbReference type="NCBI Taxonomy" id="748857"/>
    <lineage>
        <taxon>Bacteria</taxon>
        <taxon>Pseudomonadati</taxon>
        <taxon>Verrucomicrobiota</taxon>
        <taxon>Verrucomicrobiia</taxon>
        <taxon>Verrucomicrobiales</taxon>
        <taxon>Verrucomicrobiaceae</taxon>
        <taxon>Roseimicrobium</taxon>
    </lineage>
</organism>
<keyword evidence="2" id="KW-0472">Membrane</keyword>
<evidence type="ECO:0000256" key="1">
    <source>
        <dbReference type="SAM" id="MobiDB-lite"/>
    </source>
</evidence>
<comment type="caution">
    <text evidence="3">The sequence shown here is derived from an EMBL/GenBank/DDBJ whole genome shotgun (WGS) entry which is preliminary data.</text>
</comment>
<keyword evidence="2" id="KW-0812">Transmembrane</keyword>
<dbReference type="AlphaFoldDB" id="A0A366HM19"/>
<feature type="region of interest" description="Disordered" evidence="1">
    <location>
        <begin position="44"/>
        <end position="64"/>
    </location>
</feature>
<dbReference type="EMBL" id="QNRR01000005">
    <property type="protein sequence ID" value="RBP43627.1"/>
    <property type="molecule type" value="Genomic_DNA"/>
</dbReference>
<evidence type="ECO:0000313" key="3">
    <source>
        <dbReference type="EMBL" id="RBP43627.1"/>
    </source>
</evidence>